<dbReference type="SUPFAM" id="SSF53474">
    <property type="entry name" value="alpha/beta-Hydrolases"/>
    <property type="match status" value="1"/>
</dbReference>
<protein>
    <recommendedName>
        <fullName evidence="2">Serine aminopeptidase S33 domain-containing protein</fullName>
    </recommendedName>
</protein>
<dbReference type="EMBL" id="JBAWTH010000072">
    <property type="protein sequence ID" value="KAL2279769.1"/>
    <property type="molecule type" value="Genomic_DNA"/>
</dbReference>
<dbReference type="InterPro" id="IPR029058">
    <property type="entry name" value="AB_hydrolase_fold"/>
</dbReference>
<dbReference type="InterPro" id="IPR051044">
    <property type="entry name" value="MAG_DAG_Lipase"/>
</dbReference>
<dbReference type="Proteomes" id="UP001600888">
    <property type="component" value="Unassembled WGS sequence"/>
</dbReference>
<evidence type="ECO:0000259" key="2">
    <source>
        <dbReference type="Pfam" id="PF12146"/>
    </source>
</evidence>
<name>A0ABR4EBF7_9PEZI</name>
<gene>
    <name evidence="3" type="ORF">FJTKL_13139</name>
</gene>
<dbReference type="InterPro" id="IPR022742">
    <property type="entry name" value="Hydrolase_4"/>
</dbReference>
<reference evidence="3 4" key="1">
    <citation type="submission" date="2024-03" db="EMBL/GenBank/DDBJ databases">
        <title>A high-quality draft genome sequence of Diaporthe vaccinii, a causative agent of upright dieback and viscid rot disease in cranberry plants.</title>
        <authorList>
            <person name="Sarrasin M."/>
            <person name="Lang B.F."/>
            <person name="Burger G."/>
        </authorList>
    </citation>
    <scope>NUCLEOTIDE SEQUENCE [LARGE SCALE GENOMIC DNA]</scope>
    <source>
        <strain evidence="3 4">IS7</strain>
    </source>
</reference>
<feature type="region of interest" description="Disordered" evidence="1">
    <location>
        <begin position="305"/>
        <end position="336"/>
    </location>
</feature>
<organism evidence="3 4">
    <name type="scientific">Diaporthe vaccinii</name>
    <dbReference type="NCBI Taxonomy" id="105482"/>
    <lineage>
        <taxon>Eukaryota</taxon>
        <taxon>Fungi</taxon>
        <taxon>Dikarya</taxon>
        <taxon>Ascomycota</taxon>
        <taxon>Pezizomycotina</taxon>
        <taxon>Sordariomycetes</taxon>
        <taxon>Sordariomycetidae</taxon>
        <taxon>Diaporthales</taxon>
        <taxon>Diaporthaceae</taxon>
        <taxon>Diaporthe</taxon>
        <taxon>Diaporthe eres species complex</taxon>
    </lineage>
</organism>
<proteinExistence type="predicted"/>
<feature type="domain" description="Serine aminopeptidase S33" evidence="2">
    <location>
        <begin position="29"/>
        <end position="281"/>
    </location>
</feature>
<evidence type="ECO:0000256" key="1">
    <source>
        <dbReference type="SAM" id="MobiDB-lite"/>
    </source>
</evidence>
<dbReference type="Gene3D" id="3.40.50.1820">
    <property type="entry name" value="alpha/beta hydrolase"/>
    <property type="match status" value="1"/>
</dbReference>
<comment type="caution">
    <text evidence="3">The sequence shown here is derived from an EMBL/GenBank/DDBJ whole genome shotgun (WGS) entry which is preliminary data.</text>
</comment>
<dbReference type="Pfam" id="PF12146">
    <property type="entry name" value="Hydrolase_4"/>
    <property type="match status" value="1"/>
</dbReference>
<evidence type="ECO:0000313" key="4">
    <source>
        <dbReference type="Proteomes" id="UP001600888"/>
    </source>
</evidence>
<dbReference type="PANTHER" id="PTHR11614">
    <property type="entry name" value="PHOSPHOLIPASE-RELATED"/>
    <property type="match status" value="1"/>
</dbReference>
<accession>A0ABR4EBF7</accession>
<feature type="compositionally biased region" description="Low complexity" evidence="1">
    <location>
        <begin position="305"/>
        <end position="317"/>
    </location>
</feature>
<keyword evidence="4" id="KW-1185">Reference proteome</keyword>
<sequence>MVKEIEGKFNVGDTSLYTKTWLPDDPITNTKAKLVFVHGFSDHVGRYYGFFPHLARSGIAVYAFDQRGWGQSVARPADRGHSGPTAQVLSDIAAFIKCSALPAEPVAAPLFVMGHSMGGGEVLALASTPEYEEGVVSRVRGWVLEAPFIDFPPAARPGALKVFAGRLAGRVLPRMKLANPIPPEDLTRDPAVVQSLRDDDLCHDTGTLEGLAALLDRTAELAAGRYRLSPRVRSLWLGHGDMDKATCFDASRAWFDRQGQIPDREFKVYKGGYHQLHADTDRDEFYADVERWILARCGDEAAGAAGKGAAQEGAAAPEETEASQSQGGGDKVESKL</sequence>
<evidence type="ECO:0000313" key="3">
    <source>
        <dbReference type="EMBL" id="KAL2279769.1"/>
    </source>
</evidence>